<dbReference type="InterPro" id="IPR036291">
    <property type="entry name" value="NAD(P)-bd_dom_sf"/>
</dbReference>
<proteinExistence type="inferred from homology"/>
<dbReference type="SUPFAM" id="SSF51735">
    <property type="entry name" value="NAD(P)-binding Rossmann-fold domains"/>
    <property type="match status" value="1"/>
</dbReference>
<keyword evidence="2" id="KW-0521">NADP</keyword>
<sequence length="326" mass="35607">MGMITQFFPQKPTFTDQPLPDLKGKVYIVSGANTGLGKEVARSLYAKNAKVYIFARTESKANQAIADIQKAHPSSSGSLAFIPIDYNDLRAVKPAVDTFLRQETQLHALFNNAGVMAGSADVPKTVQGYEQQLGVNFIATYLFTKLLTPTLVATAKSAPVGTVRVVWVSSLSTEMYAEKNTAFDMDNLDYHVEKPVLYKYGISKAGAWAYAVELAKRHQADGVVSIALNPGNLKSDLFRSQGRAMKIMNSMILYPVPSGAATQLFAAFSPQVTKETSLSGSWVIPFGRVAAIRKDLINATKSAQQGGNDGTCKFWEWTEGQVRQYQ</sequence>
<dbReference type="Proteomes" id="UP001433268">
    <property type="component" value="Unassembled WGS sequence"/>
</dbReference>
<dbReference type="PRINTS" id="PR00081">
    <property type="entry name" value="GDHRDH"/>
</dbReference>
<dbReference type="PROSITE" id="PS00061">
    <property type="entry name" value="ADH_SHORT"/>
    <property type="match status" value="1"/>
</dbReference>
<reference evidence="4 5" key="1">
    <citation type="submission" date="2023-01" db="EMBL/GenBank/DDBJ databases">
        <title>Analysis of 21 Apiospora genomes using comparative genomics revels a genus with tremendous synthesis potential of carbohydrate active enzymes and secondary metabolites.</title>
        <authorList>
            <person name="Sorensen T."/>
        </authorList>
    </citation>
    <scope>NUCLEOTIDE SEQUENCE [LARGE SCALE GENOMIC DNA]</scope>
    <source>
        <strain evidence="4 5">CBS 114990</strain>
    </source>
</reference>
<dbReference type="RefSeq" id="XP_066673843.1">
    <property type="nucleotide sequence ID" value="XM_066806547.1"/>
</dbReference>
<dbReference type="InterPro" id="IPR002347">
    <property type="entry name" value="SDR_fam"/>
</dbReference>
<dbReference type="InterPro" id="IPR020904">
    <property type="entry name" value="Sc_DH/Rdtase_CS"/>
</dbReference>
<dbReference type="Gene3D" id="3.40.50.720">
    <property type="entry name" value="NAD(P)-binding Rossmann-like Domain"/>
    <property type="match status" value="1"/>
</dbReference>
<organism evidence="4 5">
    <name type="scientific">Apiospora hydei</name>
    <dbReference type="NCBI Taxonomy" id="1337664"/>
    <lineage>
        <taxon>Eukaryota</taxon>
        <taxon>Fungi</taxon>
        <taxon>Dikarya</taxon>
        <taxon>Ascomycota</taxon>
        <taxon>Pezizomycotina</taxon>
        <taxon>Sordariomycetes</taxon>
        <taxon>Xylariomycetidae</taxon>
        <taxon>Amphisphaeriales</taxon>
        <taxon>Apiosporaceae</taxon>
        <taxon>Apiospora</taxon>
    </lineage>
</organism>
<comment type="similarity">
    <text evidence="1">Belongs to the short-chain dehydrogenases/reductases (SDR) family.</text>
</comment>
<dbReference type="Pfam" id="PF00106">
    <property type="entry name" value="adh_short"/>
    <property type="match status" value="1"/>
</dbReference>
<accession>A0ABR1X8S5</accession>
<comment type="caution">
    <text evidence="4">The sequence shown here is derived from an EMBL/GenBank/DDBJ whole genome shotgun (WGS) entry which is preliminary data.</text>
</comment>
<evidence type="ECO:0000256" key="1">
    <source>
        <dbReference type="ARBA" id="ARBA00006484"/>
    </source>
</evidence>
<dbReference type="EMBL" id="JAQQWN010000003">
    <property type="protein sequence ID" value="KAK8091871.1"/>
    <property type="molecule type" value="Genomic_DNA"/>
</dbReference>
<evidence type="ECO:0000313" key="4">
    <source>
        <dbReference type="EMBL" id="KAK8091871.1"/>
    </source>
</evidence>
<keyword evidence="3" id="KW-0560">Oxidoreductase</keyword>
<dbReference type="PANTHER" id="PTHR24320">
    <property type="entry name" value="RETINOL DEHYDROGENASE"/>
    <property type="match status" value="1"/>
</dbReference>
<evidence type="ECO:0000256" key="3">
    <source>
        <dbReference type="ARBA" id="ARBA00023002"/>
    </source>
</evidence>
<keyword evidence="5" id="KW-1185">Reference proteome</keyword>
<evidence type="ECO:0000256" key="2">
    <source>
        <dbReference type="ARBA" id="ARBA00022857"/>
    </source>
</evidence>
<dbReference type="GeneID" id="92039607"/>
<evidence type="ECO:0000313" key="5">
    <source>
        <dbReference type="Proteomes" id="UP001433268"/>
    </source>
</evidence>
<name>A0ABR1X8S5_9PEZI</name>
<protein>
    <submittedName>
        <fullName evidence="4">Estradiol 17 beta-dehydrogenase</fullName>
    </submittedName>
</protein>
<dbReference type="PANTHER" id="PTHR24320:SF236">
    <property type="entry name" value="SHORT-CHAIN DEHYDROGENASE-RELATED"/>
    <property type="match status" value="1"/>
</dbReference>
<gene>
    <name evidence="4" type="ORF">PG997_002232</name>
</gene>